<gene>
    <name evidence="3" type="ORF">DFQ14_1183</name>
</gene>
<accession>A0A368VDC1</accession>
<protein>
    <submittedName>
        <fullName evidence="3">Dienelactone hydrolase</fullName>
    </submittedName>
</protein>
<evidence type="ECO:0000313" key="4">
    <source>
        <dbReference type="Proteomes" id="UP000253495"/>
    </source>
</evidence>
<dbReference type="RefSeq" id="WP_246195505.1">
    <property type="nucleotide sequence ID" value="NZ_QPJC01000018.1"/>
</dbReference>
<sequence>MRTRSLRRVHRLARHGTEAAGTKGPSGTVPSLRTLPAGGNTRTVVLVLHGGQARSTNPVQPWQLAYLRMIPFTYAAHSVAAQSGTAVWLLRNRLRGWNEPQRAPVDDARWALTELRRAHPAANIVLIGHSMGGRTALRLAGDEGVVAVCALAPWIEQEEPVRQLAGKPVLIAHGDRDRRTSPRASAEYVQRASHSCADIRFVTVPSSGHAMLRRSGLWTALVRDFVRDAVPTGRLQRKS</sequence>
<dbReference type="GO" id="GO:0016787">
    <property type="term" value="F:hydrolase activity"/>
    <property type="evidence" value="ECO:0007669"/>
    <property type="project" value="UniProtKB-KW"/>
</dbReference>
<feature type="compositionally biased region" description="Basic residues" evidence="1">
    <location>
        <begin position="1"/>
        <end position="14"/>
    </location>
</feature>
<evidence type="ECO:0000259" key="2">
    <source>
        <dbReference type="Pfam" id="PF12697"/>
    </source>
</evidence>
<dbReference type="SUPFAM" id="SSF53474">
    <property type="entry name" value="alpha/beta-Hydrolases"/>
    <property type="match status" value="1"/>
</dbReference>
<dbReference type="Proteomes" id="UP000253495">
    <property type="component" value="Unassembled WGS sequence"/>
</dbReference>
<dbReference type="InterPro" id="IPR000073">
    <property type="entry name" value="AB_hydrolase_1"/>
</dbReference>
<comment type="caution">
    <text evidence="3">The sequence shown here is derived from an EMBL/GenBank/DDBJ whole genome shotgun (WGS) entry which is preliminary data.</text>
</comment>
<keyword evidence="3" id="KW-0378">Hydrolase</keyword>
<evidence type="ECO:0000313" key="3">
    <source>
        <dbReference type="EMBL" id="RCW39112.1"/>
    </source>
</evidence>
<organism evidence="3 4">
    <name type="scientific">Halopolyspora algeriensis</name>
    <dbReference type="NCBI Taxonomy" id="1500506"/>
    <lineage>
        <taxon>Bacteria</taxon>
        <taxon>Bacillati</taxon>
        <taxon>Actinomycetota</taxon>
        <taxon>Actinomycetes</taxon>
        <taxon>Actinomycetes incertae sedis</taxon>
        <taxon>Halopolyspora</taxon>
    </lineage>
</organism>
<proteinExistence type="predicted"/>
<keyword evidence="4" id="KW-1185">Reference proteome</keyword>
<feature type="region of interest" description="Disordered" evidence="1">
    <location>
        <begin position="1"/>
        <end position="35"/>
    </location>
</feature>
<dbReference type="InterPro" id="IPR029058">
    <property type="entry name" value="AB_hydrolase_fold"/>
</dbReference>
<dbReference type="Gene3D" id="3.40.50.1820">
    <property type="entry name" value="alpha/beta hydrolase"/>
    <property type="match status" value="1"/>
</dbReference>
<evidence type="ECO:0000256" key="1">
    <source>
        <dbReference type="SAM" id="MobiDB-lite"/>
    </source>
</evidence>
<dbReference type="Pfam" id="PF12697">
    <property type="entry name" value="Abhydrolase_6"/>
    <property type="match status" value="1"/>
</dbReference>
<feature type="domain" description="AB hydrolase-1" evidence="2">
    <location>
        <begin position="45"/>
        <end position="155"/>
    </location>
</feature>
<name>A0A368VDC1_9ACTN</name>
<dbReference type="AlphaFoldDB" id="A0A368VDC1"/>
<dbReference type="EMBL" id="QPJC01000018">
    <property type="protein sequence ID" value="RCW39112.1"/>
    <property type="molecule type" value="Genomic_DNA"/>
</dbReference>
<reference evidence="3 4" key="1">
    <citation type="submission" date="2018-07" db="EMBL/GenBank/DDBJ databases">
        <title>Genomic Encyclopedia of Type Strains, Phase III (KMG-III): the genomes of soil and plant-associated and newly described type strains.</title>
        <authorList>
            <person name="Whitman W."/>
        </authorList>
    </citation>
    <scope>NUCLEOTIDE SEQUENCE [LARGE SCALE GENOMIC DNA]</scope>
    <source>
        <strain evidence="3 4">CECT 8575</strain>
    </source>
</reference>